<dbReference type="GO" id="GO:0046656">
    <property type="term" value="P:folic acid biosynthetic process"/>
    <property type="evidence" value="ECO:0007669"/>
    <property type="project" value="UniProtKB-KW"/>
</dbReference>
<dbReference type="InterPro" id="IPR035907">
    <property type="entry name" value="Hppk_sf"/>
</dbReference>
<keyword evidence="6" id="KW-0418">Kinase</keyword>
<evidence type="ECO:0000256" key="3">
    <source>
        <dbReference type="ARBA" id="ARBA00013253"/>
    </source>
</evidence>
<evidence type="ECO:0000256" key="6">
    <source>
        <dbReference type="ARBA" id="ARBA00022777"/>
    </source>
</evidence>
<keyword evidence="5" id="KW-0547">Nucleotide-binding</keyword>
<dbReference type="GO" id="GO:0005524">
    <property type="term" value="F:ATP binding"/>
    <property type="evidence" value="ECO:0007669"/>
    <property type="project" value="UniProtKB-KW"/>
</dbReference>
<organism evidence="10 11">
    <name type="scientific">Vulcanimicrobium alpinum</name>
    <dbReference type="NCBI Taxonomy" id="3016050"/>
    <lineage>
        <taxon>Bacteria</taxon>
        <taxon>Bacillati</taxon>
        <taxon>Vulcanimicrobiota</taxon>
        <taxon>Vulcanimicrobiia</taxon>
        <taxon>Vulcanimicrobiales</taxon>
        <taxon>Vulcanimicrobiaceae</taxon>
        <taxon>Vulcanimicrobium</taxon>
    </lineage>
</organism>
<dbReference type="Gene3D" id="3.30.70.560">
    <property type="entry name" value="7,8-Dihydro-6-hydroxymethylpterin-pyrophosphokinase HPPK"/>
    <property type="match status" value="1"/>
</dbReference>
<dbReference type="PANTHER" id="PTHR43071">
    <property type="entry name" value="2-AMINO-4-HYDROXY-6-HYDROXYMETHYLDIHYDROPTERIDINE PYROPHOSPHOKINASE"/>
    <property type="match status" value="1"/>
</dbReference>
<evidence type="ECO:0000256" key="8">
    <source>
        <dbReference type="ARBA" id="ARBA00022909"/>
    </source>
</evidence>
<dbReference type="KEGG" id="vab:WPS_23390"/>
<dbReference type="RefSeq" id="WP_317994680.1">
    <property type="nucleotide sequence ID" value="NZ_AP025523.1"/>
</dbReference>
<protein>
    <recommendedName>
        <fullName evidence="3">2-amino-4-hydroxy-6-hydroxymethyldihydropteridine diphosphokinase</fullName>
        <ecNumber evidence="3">2.7.6.3</ecNumber>
    </recommendedName>
</protein>
<evidence type="ECO:0000313" key="11">
    <source>
        <dbReference type="Proteomes" id="UP001317532"/>
    </source>
</evidence>
<dbReference type="GO" id="GO:0016301">
    <property type="term" value="F:kinase activity"/>
    <property type="evidence" value="ECO:0007669"/>
    <property type="project" value="UniProtKB-KW"/>
</dbReference>
<dbReference type="PANTHER" id="PTHR43071:SF1">
    <property type="entry name" value="2-AMINO-4-HYDROXY-6-HYDROXYMETHYLDIHYDROPTERIDINE PYROPHOSPHOKINASE"/>
    <property type="match status" value="1"/>
</dbReference>
<evidence type="ECO:0000259" key="9">
    <source>
        <dbReference type="PROSITE" id="PS00794"/>
    </source>
</evidence>
<evidence type="ECO:0000256" key="2">
    <source>
        <dbReference type="ARBA" id="ARBA00005051"/>
    </source>
</evidence>
<dbReference type="Pfam" id="PF01288">
    <property type="entry name" value="HPPK"/>
    <property type="match status" value="1"/>
</dbReference>
<keyword evidence="7" id="KW-0067">ATP-binding</keyword>
<evidence type="ECO:0000256" key="1">
    <source>
        <dbReference type="ARBA" id="ARBA00000198"/>
    </source>
</evidence>
<comment type="pathway">
    <text evidence="2">Cofactor biosynthesis; tetrahydrofolate biosynthesis; 2-amino-4-hydroxy-6-hydroxymethyl-7,8-dihydropteridine diphosphate from 7,8-dihydroneopterin triphosphate: step 4/4.</text>
</comment>
<dbReference type="InterPro" id="IPR000550">
    <property type="entry name" value="Hppk"/>
</dbReference>
<reference evidence="10 11" key="1">
    <citation type="journal article" date="2022" name="ISME Commun">
        <title>Vulcanimicrobium alpinus gen. nov. sp. nov., the first cultivated representative of the candidate phylum 'Eremiobacterota', is a metabolically versatile aerobic anoxygenic phototroph.</title>
        <authorList>
            <person name="Yabe S."/>
            <person name="Muto K."/>
            <person name="Abe K."/>
            <person name="Yokota A."/>
            <person name="Staudigel H."/>
            <person name="Tebo B.M."/>
        </authorList>
    </citation>
    <scope>NUCLEOTIDE SEQUENCE [LARGE SCALE GENOMIC DNA]</scope>
    <source>
        <strain evidence="10 11">WC8-2</strain>
    </source>
</reference>
<evidence type="ECO:0000256" key="5">
    <source>
        <dbReference type="ARBA" id="ARBA00022741"/>
    </source>
</evidence>
<name>A0AAN2CAL3_UNVUL</name>
<dbReference type="EMBL" id="AP025523">
    <property type="protein sequence ID" value="BDE07063.1"/>
    <property type="molecule type" value="Genomic_DNA"/>
</dbReference>
<keyword evidence="8" id="KW-0289">Folate biosynthesis</keyword>
<comment type="catalytic activity">
    <reaction evidence="1">
        <text>6-hydroxymethyl-7,8-dihydropterin + ATP = (7,8-dihydropterin-6-yl)methyl diphosphate + AMP + H(+)</text>
        <dbReference type="Rhea" id="RHEA:11412"/>
        <dbReference type="ChEBI" id="CHEBI:15378"/>
        <dbReference type="ChEBI" id="CHEBI:30616"/>
        <dbReference type="ChEBI" id="CHEBI:44841"/>
        <dbReference type="ChEBI" id="CHEBI:72950"/>
        <dbReference type="ChEBI" id="CHEBI:456215"/>
        <dbReference type="EC" id="2.7.6.3"/>
    </reaction>
</comment>
<dbReference type="CDD" id="cd00483">
    <property type="entry name" value="HPPK"/>
    <property type="match status" value="1"/>
</dbReference>
<proteinExistence type="predicted"/>
<feature type="domain" description="7,8-dihydro-6-hydroxymethylpterin-pyrophosphokinase" evidence="9">
    <location>
        <begin position="86"/>
        <end position="97"/>
    </location>
</feature>
<evidence type="ECO:0000256" key="7">
    <source>
        <dbReference type="ARBA" id="ARBA00022840"/>
    </source>
</evidence>
<accession>A0AAN2CAL3</accession>
<evidence type="ECO:0000256" key="4">
    <source>
        <dbReference type="ARBA" id="ARBA00022679"/>
    </source>
</evidence>
<sequence length="154" mass="16745">MPRAAIGIGSNVGDAAANVRRAFARLGELGDVAARSSLYRSAPWGVTYQDAFVNAAALLDTALAPHALLRELKRIETEEGRVVTYRWGPRVLDLDILAYGDVKVADPDLEIPHPRLHERAFALIPLAQIAPEYAAKCERLPPGERDAVVELAPQ</sequence>
<dbReference type="GO" id="GO:0003848">
    <property type="term" value="F:2-amino-4-hydroxy-6-hydroxymethyldihydropteridine diphosphokinase activity"/>
    <property type="evidence" value="ECO:0007669"/>
    <property type="project" value="UniProtKB-EC"/>
</dbReference>
<dbReference type="NCBIfam" id="TIGR01498">
    <property type="entry name" value="folK"/>
    <property type="match status" value="1"/>
</dbReference>
<evidence type="ECO:0000313" key="10">
    <source>
        <dbReference type="EMBL" id="BDE07063.1"/>
    </source>
</evidence>
<dbReference type="EC" id="2.7.6.3" evidence="3"/>
<gene>
    <name evidence="10" type="primary">folK</name>
    <name evidence="10" type="ORF">WPS_23390</name>
</gene>
<keyword evidence="4" id="KW-0808">Transferase</keyword>
<dbReference type="Proteomes" id="UP001317532">
    <property type="component" value="Chromosome"/>
</dbReference>
<dbReference type="PROSITE" id="PS00794">
    <property type="entry name" value="HPPK"/>
    <property type="match status" value="1"/>
</dbReference>
<keyword evidence="11" id="KW-1185">Reference proteome</keyword>
<dbReference type="SUPFAM" id="SSF55083">
    <property type="entry name" value="6-hydroxymethyl-7,8-dihydropterin pyrophosphokinase, HPPK"/>
    <property type="match status" value="1"/>
</dbReference>
<dbReference type="AlphaFoldDB" id="A0AAN2CAL3"/>